<sequence>MTIFLDIAKPYMIEMIKEIRDKSVSADKSTTNALLGWISLGRDEELSKAKRDLADRLLIDLDSLKDQKDDAATYESLKKLVNDCKVAAAKKSKEKNYDEGKFGPRMLRALQLLDNLFNKIKEAKLLDISHDEEPLNLFRYYAACYYAQKINDAHRISGISKLAQNPKLTTFSQLSESKEQAIIKTLAECELDLGTLDTQHVDYEETKKKRVLEWLDKLERANKKLCEEHGSTVSIPITFALFSTINIALPTLQPDSGFLEECIQKAKKSIDPEYTSALVLS</sequence>
<gene>
    <name evidence="1" type="ORF">Lbru_0170</name>
</gene>
<dbReference type="RefSeq" id="WP_058440285.1">
    <property type="nucleotide sequence ID" value="NZ_CAAAHU010000001.1"/>
</dbReference>
<protein>
    <submittedName>
        <fullName evidence="1">Coiled-coil protein</fullName>
    </submittedName>
</protein>
<organism evidence="1 2">
    <name type="scientific">Legionella brunensis</name>
    <dbReference type="NCBI Taxonomy" id="29422"/>
    <lineage>
        <taxon>Bacteria</taxon>
        <taxon>Pseudomonadati</taxon>
        <taxon>Pseudomonadota</taxon>
        <taxon>Gammaproteobacteria</taxon>
        <taxon>Legionellales</taxon>
        <taxon>Legionellaceae</taxon>
        <taxon>Legionella</taxon>
    </lineage>
</organism>
<evidence type="ECO:0000313" key="2">
    <source>
        <dbReference type="Proteomes" id="UP000054742"/>
    </source>
</evidence>
<comment type="caution">
    <text evidence="1">The sequence shown here is derived from an EMBL/GenBank/DDBJ whole genome shotgun (WGS) entry which is preliminary data.</text>
</comment>
<keyword evidence="2" id="KW-1185">Reference proteome</keyword>
<accession>A0A0W0SUS5</accession>
<proteinExistence type="predicted"/>
<dbReference type="OrthoDB" id="5641125at2"/>
<dbReference type="EMBL" id="LNXV01000003">
    <property type="protein sequence ID" value="KTC86941.1"/>
    <property type="molecule type" value="Genomic_DNA"/>
</dbReference>
<dbReference type="AlphaFoldDB" id="A0A0W0SUS5"/>
<evidence type="ECO:0000313" key="1">
    <source>
        <dbReference type="EMBL" id="KTC86941.1"/>
    </source>
</evidence>
<dbReference type="Proteomes" id="UP000054742">
    <property type="component" value="Unassembled WGS sequence"/>
</dbReference>
<dbReference type="PATRIC" id="fig|29422.6.peg.175"/>
<reference evidence="1 2" key="1">
    <citation type="submission" date="2015-11" db="EMBL/GenBank/DDBJ databases">
        <title>Genomic analysis of 38 Legionella species identifies large and diverse effector repertoires.</title>
        <authorList>
            <person name="Burstein D."/>
            <person name="Amaro F."/>
            <person name="Zusman T."/>
            <person name="Lifshitz Z."/>
            <person name="Cohen O."/>
            <person name="Gilbert J.A."/>
            <person name="Pupko T."/>
            <person name="Shuman H.A."/>
            <person name="Segal G."/>
        </authorList>
    </citation>
    <scope>NUCLEOTIDE SEQUENCE [LARGE SCALE GENOMIC DNA]</scope>
    <source>
        <strain evidence="1 2">ATCC 43878</strain>
    </source>
</reference>
<name>A0A0W0SUS5_9GAMM</name>